<accession>A0A6J8EZ34</accession>
<gene>
    <name evidence="2" type="ORF">MCOR_56792</name>
</gene>
<evidence type="ECO:0000313" key="2">
    <source>
        <dbReference type="EMBL" id="CAC5424926.1"/>
    </source>
</evidence>
<protein>
    <submittedName>
        <fullName evidence="2">Uncharacterized protein</fullName>
    </submittedName>
</protein>
<evidence type="ECO:0000256" key="1">
    <source>
        <dbReference type="SAM" id="MobiDB-lite"/>
    </source>
</evidence>
<evidence type="ECO:0000313" key="3">
    <source>
        <dbReference type="Proteomes" id="UP000507470"/>
    </source>
</evidence>
<name>A0A6J8EZ34_MYTCO</name>
<reference evidence="2 3" key="1">
    <citation type="submission" date="2020-06" db="EMBL/GenBank/DDBJ databases">
        <authorList>
            <person name="Li R."/>
            <person name="Bekaert M."/>
        </authorList>
    </citation>
    <scope>NUCLEOTIDE SEQUENCE [LARGE SCALE GENOMIC DNA]</scope>
    <source>
        <strain evidence="3">wild</strain>
    </source>
</reference>
<dbReference type="EMBL" id="CACVKT020010119">
    <property type="protein sequence ID" value="CAC5424926.1"/>
    <property type="molecule type" value="Genomic_DNA"/>
</dbReference>
<dbReference type="Proteomes" id="UP000507470">
    <property type="component" value="Unassembled WGS sequence"/>
</dbReference>
<sequence length="518" mass="58758">MDLNKLKSRRKANRSVVTRHLRKIEVLKNAAELPRVDLLATFESVEQKKKLLDDLNQQILNAIDSEDIEEEIMNTDEYTLDLDTKLKHLRIFIQSLDNSNNHTNQQSTSYQTLNYEAPPFIPTSCIENQQHSYIAPSLSTTKNIEVSLEELITRDVTEKQNITYRTTELEKKKMRVNKVPYKTVDCPRRQASLKADEDGSAIKWRYSRSNSKKSLDTNALVKLAHCAIELANEHVSRADSNKKRKGEGDNQAGQSKKGKTNEPWAVCVGSGRTLKLSKFDTSGLARQEKNHVLIDYVSTKDRAGDLGSPHSTHSGCALTLAWLGIDKDAIKLHNSDLKQQIDEMKKSLSVDTVAQALREVKEYAARAGEINVDSLQMKLLHFDEMGRRYDHNDKELFSLSQRVPVTTIQKFTGLCISMCLAIPGAKLYTSAANQAISNAILNSSNVLIDDEIKVEIMYWEFLDTWDKPFLWISDRHFILEISTDSSGYKWGATISGKDMKEGIISDYWDQKSLKLPIM</sequence>
<organism evidence="2 3">
    <name type="scientific">Mytilus coruscus</name>
    <name type="common">Sea mussel</name>
    <dbReference type="NCBI Taxonomy" id="42192"/>
    <lineage>
        <taxon>Eukaryota</taxon>
        <taxon>Metazoa</taxon>
        <taxon>Spiralia</taxon>
        <taxon>Lophotrochozoa</taxon>
        <taxon>Mollusca</taxon>
        <taxon>Bivalvia</taxon>
        <taxon>Autobranchia</taxon>
        <taxon>Pteriomorphia</taxon>
        <taxon>Mytilida</taxon>
        <taxon>Mytiloidea</taxon>
        <taxon>Mytilidae</taxon>
        <taxon>Mytilinae</taxon>
        <taxon>Mytilus</taxon>
    </lineage>
</organism>
<proteinExistence type="predicted"/>
<keyword evidence="3" id="KW-1185">Reference proteome</keyword>
<feature type="region of interest" description="Disordered" evidence="1">
    <location>
        <begin position="236"/>
        <end position="264"/>
    </location>
</feature>
<dbReference type="AlphaFoldDB" id="A0A6J8EZ34"/>